<reference evidence="2" key="3">
    <citation type="submission" date="2025-09" db="UniProtKB">
        <authorList>
            <consortium name="Ensembl"/>
        </authorList>
    </citation>
    <scope>IDENTIFICATION</scope>
</reference>
<feature type="domain" description="Phosphatidylinositol-specific phospholipase C X" evidence="1">
    <location>
        <begin position="23"/>
        <end position="196"/>
    </location>
</feature>
<dbReference type="SUPFAM" id="SSF51695">
    <property type="entry name" value="PLC-like phosphodiesterases"/>
    <property type="match status" value="1"/>
</dbReference>
<dbReference type="PROSITE" id="PS50007">
    <property type="entry name" value="PIPLC_X_DOMAIN"/>
    <property type="match status" value="1"/>
</dbReference>
<evidence type="ECO:0000313" key="3">
    <source>
        <dbReference type="Proteomes" id="UP000472267"/>
    </source>
</evidence>
<dbReference type="GO" id="GO:0008081">
    <property type="term" value="F:phosphoric diester hydrolase activity"/>
    <property type="evidence" value="ECO:0007669"/>
    <property type="project" value="InterPro"/>
</dbReference>
<dbReference type="GO" id="GO:0006629">
    <property type="term" value="P:lipid metabolic process"/>
    <property type="evidence" value="ECO:0007669"/>
    <property type="project" value="InterPro"/>
</dbReference>
<dbReference type="AlphaFoldDB" id="A0A672IJ43"/>
<dbReference type="PANTHER" id="PTHR13593:SF24">
    <property type="entry name" value="PI-PLC X DOMAIN-CONTAINING PROTEIN 1"/>
    <property type="match status" value="1"/>
</dbReference>
<proteinExistence type="predicted"/>
<evidence type="ECO:0000259" key="1">
    <source>
        <dbReference type="SMART" id="SM00148"/>
    </source>
</evidence>
<dbReference type="Pfam" id="PF26146">
    <property type="entry name" value="PI-PLC_X"/>
    <property type="match status" value="1"/>
</dbReference>
<dbReference type="PANTHER" id="PTHR13593">
    <property type="match status" value="1"/>
</dbReference>
<gene>
    <name evidence="2" type="primary">LOC115392878</name>
</gene>
<reference evidence="2" key="2">
    <citation type="submission" date="2025-08" db="UniProtKB">
        <authorList>
            <consortium name="Ensembl"/>
        </authorList>
    </citation>
    <scope>IDENTIFICATION</scope>
</reference>
<protein>
    <submittedName>
        <fullName evidence="2">PI-PLC X domain-containing protein 1-like</fullName>
    </submittedName>
</protein>
<dbReference type="SMART" id="SM00148">
    <property type="entry name" value="PLCXc"/>
    <property type="match status" value="1"/>
</dbReference>
<dbReference type="Ensembl" id="ENSSFAT00005043318.1">
    <property type="protein sequence ID" value="ENSSFAP00005041796.1"/>
    <property type="gene ID" value="ENSSFAG00005020737.1"/>
</dbReference>
<name>A0A672IJ43_SALFA</name>
<dbReference type="InterPro" id="IPR017946">
    <property type="entry name" value="PLC-like_Pdiesterase_TIM-brl"/>
</dbReference>
<dbReference type="InParanoid" id="A0A672IJ43"/>
<organism evidence="2 3">
    <name type="scientific">Salarias fasciatus</name>
    <name type="common">Jewelled blenny</name>
    <name type="synonym">Blennius fasciatus</name>
    <dbReference type="NCBI Taxonomy" id="181472"/>
    <lineage>
        <taxon>Eukaryota</taxon>
        <taxon>Metazoa</taxon>
        <taxon>Chordata</taxon>
        <taxon>Craniata</taxon>
        <taxon>Vertebrata</taxon>
        <taxon>Euteleostomi</taxon>
        <taxon>Actinopterygii</taxon>
        <taxon>Neopterygii</taxon>
        <taxon>Teleostei</taxon>
        <taxon>Neoteleostei</taxon>
        <taxon>Acanthomorphata</taxon>
        <taxon>Ovalentaria</taxon>
        <taxon>Blenniimorphae</taxon>
        <taxon>Blenniiformes</taxon>
        <taxon>Blennioidei</taxon>
        <taxon>Blenniidae</taxon>
        <taxon>Salariinae</taxon>
        <taxon>Salarias</taxon>
    </lineage>
</organism>
<dbReference type="OrthoDB" id="1046782at2759"/>
<dbReference type="OMA" id="LREIHAW"/>
<reference evidence="2" key="1">
    <citation type="submission" date="2019-06" db="EMBL/GenBank/DDBJ databases">
        <authorList>
            <consortium name="Wellcome Sanger Institute Data Sharing"/>
        </authorList>
    </citation>
    <scope>NUCLEOTIDE SEQUENCE [LARGE SCALE GENOMIC DNA]</scope>
</reference>
<dbReference type="InterPro" id="IPR000909">
    <property type="entry name" value="PLipase_C_PInositol-sp_X_dom"/>
</dbReference>
<dbReference type="Proteomes" id="UP000472267">
    <property type="component" value="Chromosome 8"/>
</dbReference>
<evidence type="ECO:0000313" key="2">
    <source>
        <dbReference type="Ensembl" id="ENSSFAP00005041796.1"/>
    </source>
</evidence>
<dbReference type="InterPro" id="IPR051057">
    <property type="entry name" value="PI-PLC_domain"/>
</dbReference>
<keyword evidence="3" id="KW-1185">Reference proteome</keyword>
<sequence>MCLTKEEEASIQNSDWMSRLPPELHTVPLYNLAIPGSHDSMSYDLDVNSSIIEPDRLKRFSGIYCLRKIVRRWAATQDAAIAAQLDAGVRYFDLRIARKPNDPNPTRLYFYHGLYTRTDVETGLKEIHDWAKEHPKEILILSLSHFEGFDPEIRAQLHTHLINFIKTLFRNIIVNRSGAPTLKSCWDQGRNVIVSYDYPANQHPEIWGKIIYFYGNTMHPAKVESKLCHVLEKERPSKRFFVCGLNLTLPSDAKVLVYILRLFDSLGGVVLRSLPKLLAWLKKQSEKTAVNIVASDMVTHQDFVSTVIDINLKHVTG</sequence>
<accession>A0A672IJ43</accession>
<dbReference type="GeneID" id="115392878"/>
<dbReference type="Gene3D" id="3.20.20.190">
    <property type="entry name" value="Phosphatidylinositol (PI) phosphodiesterase"/>
    <property type="match status" value="1"/>
</dbReference>
<dbReference type="RefSeq" id="XP_029953395.1">
    <property type="nucleotide sequence ID" value="XM_030097535.1"/>
</dbReference>